<dbReference type="EMBL" id="CP029346">
    <property type="protein sequence ID" value="AWL09244.1"/>
    <property type="molecule type" value="Genomic_DNA"/>
</dbReference>
<name>A0A2S2DV17_9BACT</name>
<dbReference type="OrthoDB" id="9790776at2"/>
<organism evidence="1 2">
    <name type="scientific">Aquirufa nivalisilvae</name>
    <dbReference type="NCBI Taxonomy" id="2516557"/>
    <lineage>
        <taxon>Bacteria</taxon>
        <taxon>Pseudomonadati</taxon>
        <taxon>Bacteroidota</taxon>
        <taxon>Cytophagia</taxon>
        <taxon>Cytophagales</taxon>
        <taxon>Flectobacillaceae</taxon>
        <taxon>Aquirufa</taxon>
    </lineage>
</organism>
<evidence type="ECO:0008006" key="3">
    <source>
        <dbReference type="Google" id="ProtNLM"/>
    </source>
</evidence>
<proteinExistence type="predicted"/>
<sequence length="168" mass="19050">MIWKILPRLAVVIGLISLFSGCYSFKGASLSPELKTIQISNIRMETAGGPANLSLDVNERLKEYFQRNTSLKLTTQAPDLLLEGTIVGYELSPQAPTSDDKAGLNRLTLRIQFRLTNRLDENKNFDQEFSFYQDFPQNQTLNQVEKALIPKLLDQIILDLFNKIAGDW</sequence>
<dbReference type="KEGG" id="psez:HME7025_01384"/>
<dbReference type="PROSITE" id="PS51257">
    <property type="entry name" value="PROKAR_LIPOPROTEIN"/>
    <property type="match status" value="1"/>
</dbReference>
<reference evidence="2" key="1">
    <citation type="submission" date="2018-05" db="EMBL/GenBank/DDBJ databases">
        <title>Pseudarcicella sp. HME7025 Genome sequencing and assembly.</title>
        <authorList>
            <person name="Kim H."/>
            <person name="Kang H."/>
            <person name="Joh K."/>
        </authorList>
    </citation>
    <scope>NUCLEOTIDE SEQUENCE [LARGE SCALE GENOMIC DNA]</scope>
    <source>
        <strain evidence="2">HME7025</strain>
    </source>
</reference>
<dbReference type="Pfam" id="PF04390">
    <property type="entry name" value="LptE"/>
    <property type="match status" value="1"/>
</dbReference>
<dbReference type="RefSeq" id="WP_109322942.1">
    <property type="nucleotide sequence ID" value="NZ_CP029346.1"/>
</dbReference>
<evidence type="ECO:0000313" key="1">
    <source>
        <dbReference type="EMBL" id="AWL09244.1"/>
    </source>
</evidence>
<dbReference type="Proteomes" id="UP000245468">
    <property type="component" value="Chromosome"/>
</dbReference>
<dbReference type="InterPro" id="IPR007485">
    <property type="entry name" value="LPS_assembly_LptE"/>
</dbReference>
<accession>A0A2S2DV17</accession>
<keyword evidence="2" id="KW-1185">Reference proteome</keyword>
<evidence type="ECO:0000313" key="2">
    <source>
        <dbReference type="Proteomes" id="UP000245468"/>
    </source>
</evidence>
<dbReference type="AlphaFoldDB" id="A0A2S2DV17"/>
<protein>
    <recommendedName>
        <fullName evidence="3">LptE family protein</fullName>
    </recommendedName>
</protein>
<dbReference type="GO" id="GO:0019867">
    <property type="term" value="C:outer membrane"/>
    <property type="evidence" value="ECO:0007669"/>
    <property type="project" value="InterPro"/>
</dbReference>
<dbReference type="GO" id="GO:0043165">
    <property type="term" value="P:Gram-negative-bacterium-type cell outer membrane assembly"/>
    <property type="evidence" value="ECO:0007669"/>
    <property type="project" value="InterPro"/>
</dbReference>
<gene>
    <name evidence="1" type="ORF">HME7025_01384</name>
</gene>